<dbReference type="GO" id="GO:0003676">
    <property type="term" value="F:nucleic acid binding"/>
    <property type="evidence" value="ECO:0007669"/>
    <property type="project" value="InterPro"/>
</dbReference>
<dbReference type="PROSITE" id="PS51194">
    <property type="entry name" value="HELICASE_CTER"/>
    <property type="match status" value="1"/>
</dbReference>
<evidence type="ECO:0000313" key="7">
    <source>
        <dbReference type="EMBL" id="GEJ55861.1"/>
    </source>
</evidence>
<dbReference type="InterPro" id="IPR027417">
    <property type="entry name" value="P-loop_NTPase"/>
</dbReference>
<evidence type="ECO:0000256" key="3">
    <source>
        <dbReference type="ARBA" id="ARBA00022806"/>
    </source>
</evidence>
<keyword evidence="3 7" id="KW-0347">Helicase</keyword>
<keyword evidence="1" id="KW-0547">Nucleotide-binding</keyword>
<keyword evidence="8" id="KW-1185">Reference proteome</keyword>
<sequence length="851" mass="94333">MVTSPSALAAPLAPPDGGPLSPDAILDRFVAWVGSTGLSLYPAQEEAILALLDGQHVVLATPTGSGKSLVATFLHWKAMAEGKRSIYTCPIKALVNEKFFALCQLFGAENVGMTTGDAAINPDAPVLCCTAEILASMALREARPRADAVVMDEFHYYGDRERGQAWQVPLLLLEDTTYLLMSATLGDVSGVKEGLRELTGRAVADVRSAVRPVPLEFEWRETPLHETLEALVEAGKAPVYLVNFTQKAAAEQAQNLMSANFSSREDKERIRAALDGVRFDTPYGKDLSRFLRHGVGLHHAGLLPRYRLAVEKLAQGGLLKVVSGTDTLGMGVNIPIRTVLFTQLCKFDGEKTALLSARDFHQISGRAGRKGFDERGYVVAQAPEHVVENKRLAEKAAAGKKVVKKQPPQKGYVPWDRTTFERLQTKEPEALTARFEVGFGLLLDLVQSATTQRGGGYGRLVQMIGRAHETPYGRTKLRRLAAARFRTLRRAGLIELREVEGYRGRYVRPAPGLQRDFSLRQTLSLWLLDTLPQVPREGESYALDVLTLCESILENPDPVLWKQLDVARGKAIAEMKAKGMEYDERMAELEKVEYPKPHADFVYATFNAFAERHPWVGQENIRPKSVARELAERYMTFNEYVSEYGLERSEGLLLRYLSDAFKTLVQGVPEAYRDERVDDLLVFLRATVRGADASLLDEWERMRDPSYRAAPADQRAALAALPPRVAQPDDDPRAFAARVRHELHRLLVAVAQQRWDAAAAALWDPDGAWPPARLQAELAPYFAEHGAVDTRPVARAPHNTLLQKTGPRTYSAQQRLVDPEGEVDWVLDCTIDLAVDRPGDAPLLELVRAGT</sequence>
<dbReference type="InterPro" id="IPR014001">
    <property type="entry name" value="Helicase_ATP-bd"/>
</dbReference>
<accession>A0A7I9VHK2</accession>
<comment type="caution">
    <text evidence="7">The sequence shown here is derived from an EMBL/GenBank/DDBJ whole genome shotgun (WGS) entry which is preliminary data.</text>
</comment>
<dbReference type="GO" id="GO:0005524">
    <property type="term" value="F:ATP binding"/>
    <property type="evidence" value="ECO:0007669"/>
    <property type="project" value="UniProtKB-KW"/>
</dbReference>
<dbReference type="EMBL" id="BJTG01000002">
    <property type="protein sequence ID" value="GEJ55861.1"/>
    <property type="molecule type" value="Genomic_DNA"/>
</dbReference>
<dbReference type="Gene3D" id="3.40.50.300">
    <property type="entry name" value="P-loop containing nucleotide triphosphate hydrolases"/>
    <property type="match status" value="2"/>
</dbReference>
<dbReference type="AlphaFoldDB" id="A0A7I9VHK2"/>
<evidence type="ECO:0000256" key="2">
    <source>
        <dbReference type="ARBA" id="ARBA00022801"/>
    </source>
</evidence>
<dbReference type="Pfam" id="PF00271">
    <property type="entry name" value="Helicase_C"/>
    <property type="match status" value="1"/>
</dbReference>
<dbReference type="SMART" id="SM00487">
    <property type="entry name" value="DEXDc"/>
    <property type="match status" value="1"/>
</dbReference>
<reference evidence="8" key="1">
    <citation type="journal article" date="2020" name="Appl. Environ. Microbiol.">
        <title>Diazotrophic Anaeromyxobacter Isolates from Soils.</title>
        <authorList>
            <person name="Masuda Y."/>
            <person name="Yamanaka H."/>
            <person name="Xu Z.X."/>
            <person name="Shiratori Y."/>
            <person name="Aono T."/>
            <person name="Amachi S."/>
            <person name="Senoo K."/>
            <person name="Itoh H."/>
        </authorList>
    </citation>
    <scope>NUCLEOTIDE SEQUENCE [LARGE SCALE GENOMIC DNA]</scope>
    <source>
        <strain evidence="8">R267</strain>
    </source>
</reference>
<name>A0A7I9VHK2_9BACT</name>
<dbReference type="SUPFAM" id="SSF52540">
    <property type="entry name" value="P-loop containing nucleoside triphosphate hydrolases"/>
    <property type="match status" value="1"/>
</dbReference>
<evidence type="ECO:0000259" key="6">
    <source>
        <dbReference type="PROSITE" id="PS51194"/>
    </source>
</evidence>
<dbReference type="InterPro" id="IPR001650">
    <property type="entry name" value="Helicase_C-like"/>
</dbReference>
<dbReference type="PROSITE" id="PS51192">
    <property type="entry name" value="HELICASE_ATP_BIND_1"/>
    <property type="match status" value="1"/>
</dbReference>
<keyword evidence="2" id="KW-0378">Hydrolase</keyword>
<evidence type="ECO:0000256" key="1">
    <source>
        <dbReference type="ARBA" id="ARBA00022741"/>
    </source>
</evidence>
<dbReference type="PANTHER" id="PTHR12131">
    <property type="entry name" value="ATP-DEPENDENT RNA AND DNA HELICASE"/>
    <property type="match status" value="1"/>
</dbReference>
<dbReference type="SMART" id="SM00490">
    <property type="entry name" value="HELICc"/>
    <property type="match status" value="1"/>
</dbReference>
<evidence type="ECO:0000259" key="5">
    <source>
        <dbReference type="PROSITE" id="PS51192"/>
    </source>
</evidence>
<dbReference type="RefSeq" id="WP_176062846.1">
    <property type="nucleotide sequence ID" value="NZ_BJTG01000002.1"/>
</dbReference>
<dbReference type="GO" id="GO:0004386">
    <property type="term" value="F:helicase activity"/>
    <property type="evidence" value="ECO:0007669"/>
    <property type="project" value="UniProtKB-KW"/>
</dbReference>
<evidence type="ECO:0000256" key="4">
    <source>
        <dbReference type="ARBA" id="ARBA00022840"/>
    </source>
</evidence>
<evidence type="ECO:0000313" key="8">
    <source>
        <dbReference type="Proteomes" id="UP000503640"/>
    </source>
</evidence>
<protein>
    <submittedName>
        <fullName evidence="7">DEAD/DEAH box helicase</fullName>
    </submittedName>
</protein>
<organism evidence="7 8">
    <name type="scientific">Anaeromyxobacter diazotrophicus</name>
    <dbReference type="NCBI Taxonomy" id="2590199"/>
    <lineage>
        <taxon>Bacteria</taxon>
        <taxon>Pseudomonadati</taxon>
        <taxon>Myxococcota</taxon>
        <taxon>Myxococcia</taxon>
        <taxon>Myxococcales</taxon>
        <taxon>Cystobacterineae</taxon>
        <taxon>Anaeromyxobacteraceae</taxon>
        <taxon>Anaeromyxobacter</taxon>
    </lineage>
</organism>
<proteinExistence type="predicted"/>
<dbReference type="Pfam" id="PF00270">
    <property type="entry name" value="DEAD"/>
    <property type="match status" value="1"/>
</dbReference>
<dbReference type="InterPro" id="IPR050699">
    <property type="entry name" value="RNA-DNA_Helicase"/>
</dbReference>
<dbReference type="InterPro" id="IPR021904">
    <property type="entry name" value="DUF3516"/>
</dbReference>
<gene>
    <name evidence="7" type="ORF">AMYX_06020</name>
</gene>
<keyword evidence="4" id="KW-0067">ATP-binding</keyword>
<dbReference type="InterPro" id="IPR011545">
    <property type="entry name" value="DEAD/DEAH_box_helicase_dom"/>
</dbReference>
<dbReference type="Pfam" id="PF12029">
    <property type="entry name" value="DUF3516"/>
    <property type="match status" value="1"/>
</dbReference>
<feature type="domain" description="Helicase C-terminal" evidence="6">
    <location>
        <begin position="223"/>
        <end position="420"/>
    </location>
</feature>
<dbReference type="PANTHER" id="PTHR12131:SF1">
    <property type="entry name" value="ATP-DEPENDENT RNA HELICASE SUPV3L1, MITOCHONDRIAL-RELATED"/>
    <property type="match status" value="1"/>
</dbReference>
<feature type="domain" description="Helicase ATP-binding" evidence="5">
    <location>
        <begin position="48"/>
        <end position="187"/>
    </location>
</feature>
<dbReference type="Proteomes" id="UP000503640">
    <property type="component" value="Unassembled WGS sequence"/>
</dbReference>
<dbReference type="GO" id="GO:0016787">
    <property type="term" value="F:hydrolase activity"/>
    <property type="evidence" value="ECO:0007669"/>
    <property type="project" value="UniProtKB-KW"/>
</dbReference>